<dbReference type="GeneID" id="34686396"/>
<dbReference type="STRING" id="1245769.A0A0C7N4M8"/>
<name>A0A0C7N4M8_9SACH</name>
<evidence type="ECO:0000256" key="2">
    <source>
        <dbReference type="ARBA" id="ARBA00022692"/>
    </source>
</evidence>
<evidence type="ECO:0000313" key="7">
    <source>
        <dbReference type="EMBL" id="CEP62912.1"/>
    </source>
</evidence>
<keyword evidence="2 6" id="KW-0812">Transmembrane</keyword>
<dbReference type="EMBL" id="LN736365">
    <property type="protein sequence ID" value="CEP62912.1"/>
    <property type="molecule type" value="Genomic_DNA"/>
</dbReference>
<evidence type="ECO:0000256" key="4">
    <source>
        <dbReference type="ARBA" id="ARBA00023128"/>
    </source>
</evidence>
<accession>A0A0C7N4M8</accession>
<evidence type="ECO:0000256" key="3">
    <source>
        <dbReference type="ARBA" id="ARBA00022989"/>
    </source>
</evidence>
<dbReference type="HOGENOM" id="CLU_008227_2_0_1"/>
<dbReference type="AlphaFoldDB" id="A0A0C7N4M8"/>
<dbReference type="InterPro" id="IPR013946">
    <property type="entry name" value="NCA2-like"/>
</dbReference>
<reference evidence="7 8" key="1">
    <citation type="submission" date="2014-12" db="EMBL/GenBank/DDBJ databases">
        <authorList>
            <person name="Neuveglise Cecile"/>
        </authorList>
    </citation>
    <scope>NUCLEOTIDE SEQUENCE [LARGE SCALE GENOMIC DNA]</scope>
    <source>
        <strain evidence="7 8">CBS 12615</strain>
    </source>
</reference>
<protein>
    <submittedName>
        <fullName evidence="7">LALA0S06e06700g1_1</fullName>
    </submittedName>
</protein>
<evidence type="ECO:0000313" key="8">
    <source>
        <dbReference type="Proteomes" id="UP000054304"/>
    </source>
</evidence>
<keyword evidence="4" id="KW-0496">Mitochondrion</keyword>
<evidence type="ECO:0000256" key="5">
    <source>
        <dbReference type="ARBA" id="ARBA00023136"/>
    </source>
</evidence>
<keyword evidence="8" id="KW-1185">Reference proteome</keyword>
<dbReference type="Pfam" id="PF08637">
    <property type="entry name" value="NCA2"/>
    <property type="match status" value="1"/>
</dbReference>
<proteinExistence type="predicted"/>
<comment type="subcellular location">
    <subcellularLocation>
        <location evidence="1">Mitochondrion membrane</location>
        <topology evidence="1">Multi-pass membrane protein</topology>
    </subcellularLocation>
</comment>
<sequence>MIADQHVLEAFEGIDKNLELSFQQSALVQEDRVPSSRKYQLQELQEQLWLVQNEVSQLKESLTHSKKPRPVNFSTLEKVLHKLQEHNEDTPSDFVSVSSDIEGSVRTAIDQYISVCLYYCVVQKSLQELPVVSDTARYFEDVYDTTRWSLLYALQVLPKRLSDFIRKAYVSGNTRDLKVMGQRGYEYLLRQADRMVMVHNFQLVGLPKDARKIARSILSLPLAAVREELQSNHTATDTLFSDATRNLGRLIGQFPHTNDVDERTKLLASFLGSRQKLGLENAPYGSERILSSLIPKAMGYLGTATYVKRPNFWTRYWPTFFAVLAYGPASAIALWKSRYRIAQFCQENVVDFCAGLVHNWIWEPLKQVWSTVRHDEKNSTIAIASKGSLDSEFSSLTRMVVQLVAENSSESVDPNALVAQVQAGNLTEFMQIYENQLHHPIKNILSGKLVRSLLIQVQKTKVDGSLALSGIDQLLQSQQLVFGVVAMSPAVLILYTLWTFTYRLAKLGRLWSNAAQFRLKLSSSLDNIERLLNYNQHDVNVTDKDLNTGLLALEVVSARTYGDRLIPKNRRTEWVRDVSELVDTNLSSTARLNVMNRIYHVYGRFLT</sequence>
<keyword evidence="3 6" id="KW-1133">Transmembrane helix</keyword>
<dbReference type="GO" id="GO:0016071">
    <property type="term" value="P:mRNA metabolic process"/>
    <property type="evidence" value="ECO:0007669"/>
    <property type="project" value="EnsemblFungi"/>
</dbReference>
<organism evidence="7 8">
    <name type="scientific">Lachancea lanzarotensis</name>
    <dbReference type="NCBI Taxonomy" id="1245769"/>
    <lineage>
        <taxon>Eukaryota</taxon>
        <taxon>Fungi</taxon>
        <taxon>Dikarya</taxon>
        <taxon>Ascomycota</taxon>
        <taxon>Saccharomycotina</taxon>
        <taxon>Saccharomycetes</taxon>
        <taxon>Saccharomycetales</taxon>
        <taxon>Saccharomycetaceae</taxon>
        <taxon>Lachancea</taxon>
    </lineage>
</organism>
<dbReference type="OrthoDB" id="413313at2759"/>
<keyword evidence="5 6" id="KW-0472">Membrane</keyword>
<dbReference type="GO" id="GO:0005741">
    <property type="term" value="C:mitochondrial outer membrane"/>
    <property type="evidence" value="ECO:0007669"/>
    <property type="project" value="TreeGrafter"/>
</dbReference>
<gene>
    <name evidence="7" type="ORF">LALA0_S06e06700g</name>
</gene>
<dbReference type="PANTHER" id="PTHR28234">
    <property type="entry name" value="NUCLEAR CONTROL OF ATPASE PROTEIN 2"/>
    <property type="match status" value="1"/>
</dbReference>
<dbReference type="PANTHER" id="PTHR28234:SF1">
    <property type="entry name" value="NUCLEAR CONTROL OF ATPASE PROTEIN 2"/>
    <property type="match status" value="1"/>
</dbReference>
<dbReference type="Proteomes" id="UP000054304">
    <property type="component" value="Unassembled WGS sequence"/>
</dbReference>
<evidence type="ECO:0000256" key="6">
    <source>
        <dbReference type="SAM" id="Phobius"/>
    </source>
</evidence>
<evidence type="ECO:0000256" key="1">
    <source>
        <dbReference type="ARBA" id="ARBA00004225"/>
    </source>
</evidence>
<dbReference type="GO" id="GO:0009060">
    <property type="term" value="P:aerobic respiration"/>
    <property type="evidence" value="ECO:0007669"/>
    <property type="project" value="EnsemblFungi"/>
</dbReference>
<feature type="transmembrane region" description="Helical" evidence="6">
    <location>
        <begin position="480"/>
        <end position="500"/>
    </location>
</feature>
<dbReference type="RefSeq" id="XP_022629134.1">
    <property type="nucleotide sequence ID" value="XM_022771985.1"/>
</dbReference>